<dbReference type="PANTHER" id="PTHR45999:SF4">
    <property type="entry name" value="UNC-13-4A, ISOFORM B"/>
    <property type="match status" value="1"/>
</dbReference>
<name>A0AAN8WM84_HALRR</name>
<feature type="non-terminal residue" evidence="2">
    <location>
        <position position="288"/>
    </location>
</feature>
<dbReference type="AlphaFoldDB" id="A0AAN8WM84"/>
<accession>A0AAN8WM84</accession>
<protein>
    <submittedName>
        <fullName evidence="2">Uncharacterized protein</fullName>
    </submittedName>
</protein>
<dbReference type="Proteomes" id="UP001381693">
    <property type="component" value="Unassembled WGS sequence"/>
</dbReference>
<organism evidence="2 3">
    <name type="scientific">Halocaridina rubra</name>
    <name type="common">Hawaiian red shrimp</name>
    <dbReference type="NCBI Taxonomy" id="373956"/>
    <lineage>
        <taxon>Eukaryota</taxon>
        <taxon>Metazoa</taxon>
        <taxon>Ecdysozoa</taxon>
        <taxon>Arthropoda</taxon>
        <taxon>Crustacea</taxon>
        <taxon>Multicrustacea</taxon>
        <taxon>Malacostraca</taxon>
        <taxon>Eumalacostraca</taxon>
        <taxon>Eucarida</taxon>
        <taxon>Decapoda</taxon>
        <taxon>Pleocyemata</taxon>
        <taxon>Caridea</taxon>
        <taxon>Atyoidea</taxon>
        <taxon>Atyidae</taxon>
        <taxon>Halocaridina</taxon>
    </lineage>
</organism>
<gene>
    <name evidence="2" type="ORF">SK128_009414</name>
</gene>
<evidence type="ECO:0000256" key="1">
    <source>
        <dbReference type="ARBA" id="ARBA00022483"/>
    </source>
</evidence>
<dbReference type="GO" id="GO:0099503">
    <property type="term" value="C:secretory vesicle"/>
    <property type="evidence" value="ECO:0007669"/>
    <property type="project" value="TreeGrafter"/>
</dbReference>
<reference evidence="2 3" key="1">
    <citation type="submission" date="2023-11" db="EMBL/GenBank/DDBJ databases">
        <title>Halocaridina rubra genome assembly.</title>
        <authorList>
            <person name="Smith C."/>
        </authorList>
    </citation>
    <scope>NUCLEOTIDE SEQUENCE [LARGE SCALE GENOMIC DNA]</scope>
    <source>
        <strain evidence="2">EP-1</strain>
        <tissue evidence="2">Whole</tissue>
    </source>
</reference>
<feature type="non-terminal residue" evidence="2">
    <location>
        <position position="1"/>
    </location>
</feature>
<dbReference type="InterPro" id="IPR052095">
    <property type="entry name" value="UNC-13_domain"/>
</dbReference>
<proteinExistence type="predicted"/>
<evidence type="ECO:0000313" key="3">
    <source>
        <dbReference type="Proteomes" id="UP001381693"/>
    </source>
</evidence>
<dbReference type="GO" id="GO:0006887">
    <property type="term" value="P:exocytosis"/>
    <property type="evidence" value="ECO:0007669"/>
    <property type="project" value="UniProtKB-KW"/>
</dbReference>
<evidence type="ECO:0000313" key="2">
    <source>
        <dbReference type="EMBL" id="KAK7068611.1"/>
    </source>
</evidence>
<keyword evidence="1" id="KW-0268">Exocytosis</keyword>
<keyword evidence="3" id="KW-1185">Reference proteome</keyword>
<dbReference type="PANTHER" id="PTHR45999">
    <property type="entry name" value="UNC-13-4A, ISOFORM B"/>
    <property type="match status" value="1"/>
</dbReference>
<comment type="caution">
    <text evidence="2">The sequence shown here is derived from an EMBL/GenBank/DDBJ whole genome shotgun (WGS) entry which is preliminary data.</text>
</comment>
<sequence length="288" mass="33356">DEGIECDFLKGSCLMKIYKTLFSIACVRCPHLSQTFVSDTGIEDFYKMFEDGFWHQLALTSDRELSLMEEITDRDTLESINAKDHFSASLLDATAVPHRLKIWWIELSPKLEDRIIYMKGLLRRLIFLSITYCEKMYQKKDVIFEGNDESSKEIVNEKVCVAMVNIEMMMQEISKFPDILGYNIVKNKIGEMHTKEILGMTDNAIRNAQASLDRFIAVVIDRKRAFLEYQILKSCTEKGSSSFLKDVLHPTMDLLLHMLNISTVRKVLQYLWETLVAITRNIVTSEPR</sequence>
<dbReference type="Gene3D" id="1.10.357.50">
    <property type="match status" value="1"/>
</dbReference>
<dbReference type="EMBL" id="JAXCGZ010017182">
    <property type="protein sequence ID" value="KAK7068611.1"/>
    <property type="molecule type" value="Genomic_DNA"/>
</dbReference>